<name>A0AA38WIJ2_9ASTR</name>
<protein>
    <recommendedName>
        <fullName evidence="2">TTF-type domain-containing protein</fullName>
    </recommendedName>
</protein>
<dbReference type="InterPro" id="IPR055298">
    <property type="entry name" value="AtLOH3-like"/>
</dbReference>
<feature type="domain" description="TTF-type" evidence="2">
    <location>
        <begin position="80"/>
        <end position="169"/>
    </location>
</feature>
<dbReference type="PANTHER" id="PTHR11697">
    <property type="entry name" value="GENERAL TRANSCRIPTION FACTOR 2-RELATED ZINC FINGER PROTEIN"/>
    <property type="match status" value="1"/>
</dbReference>
<feature type="non-terminal residue" evidence="3">
    <location>
        <position position="1"/>
    </location>
</feature>
<evidence type="ECO:0000256" key="1">
    <source>
        <dbReference type="SAM" id="MobiDB-lite"/>
    </source>
</evidence>
<evidence type="ECO:0000313" key="4">
    <source>
        <dbReference type="Proteomes" id="UP001172457"/>
    </source>
</evidence>
<dbReference type="Pfam" id="PF14291">
    <property type="entry name" value="DUF4371"/>
    <property type="match status" value="1"/>
</dbReference>
<dbReference type="InterPro" id="IPR006580">
    <property type="entry name" value="Znf_TTF"/>
</dbReference>
<sequence>MERFLKRKASTSESSSSDIPQPRHSPSIPTEIDINDLPWDPSERKRILEYHPNQRDEIRRKYLIRGPCQPRGHDFPKKANGRRFTPTWFDEFSNWLEYSVKADKVFCLCCYLFRDQFGGQGGSVAFVTEGFNNRLNIHVGDVNSFHNRALKKSEDLMRQNQSIVVAFNKQTDIAKKEHRIRLNVSIDVARHLLNGELPFRGHDESEKSLHRGHFLETIKLIRSRDVNVRNVTLENAPGNNKMVATDIQKDIAHCFAQEILKSIFEEIGDDVFALLVDESSDVSKKEQMAVVLRYVTCGIVKERFVGLVHVKETYSLYLKSAIESLFAEYGLSIKKVRGQGYDGASNTRGRFNGLKTLIMNENDSTYYVHCFAHQLQLVVVAVIRKHHGVVQFFEMIGVLINVVCASCKRSDMLRESQKENLEKVIGSGEVETGSGLNQELSLARAGDTRWGSHYKTLLLLVDLFPCVFEVLEYIENDCENSTSVCQARGLQVYLTSFDFVFYLHLMLRILGATSSLSQALQKRDQDILNAISLVQSTKEELQEFRVDGFDSLLEKVISFCNKYEIEVVSMNEDYVNPKSRRQKSNITYRHYFEYDCFHTVVDMQIQEFGDRFGEVSSELLICTVALNPHDLFCDFNQSKLLRLSALYPEDFSSEERMVLEQELHLYIRNVLQDESFANLKGISDLSRVIVETRKHLTFPLVYRLLKLALVLPVATAMVERCFSAMKIVKSDLRNRIGDAFLNACVICAVEREALAKVTNEDVINRFQKMKTRREQFPTPLAEIPGFATDHTTGERHHTTVSTTTLQPPSTCPATTTADLYHHTTTAVSTTTPTPASTHPATTIAGCTPDDHHCRLHTGSPPLLIAFLIW</sequence>
<dbReference type="InterPro" id="IPR012337">
    <property type="entry name" value="RNaseH-like_sf"/>
</dbReference>
<keyword evidence="4" id="KW-1185">Reference proteome</keyword>
<evidence type="ECO:0000259" key="2">
    <source>
        <dbReference type="SMART" id="SM00597"/>
    </source>
</evidence>
<organism evidence="3 4">
    <name type="scientific">Centaurea solstitialis</name>
    <name type="common">yellow star-thistle</name>
    <dbReference type="NCBI Taxonomy" id="347529"/>
    <lineage>
        <taxon>Eukaryota</taxon>
        <taxon>Viridiplantae</taxon>
        <taxon>Streptophyta</taxon>
        <taxon>Embryophyta</taxon>
        <taxon>Tracheophyta</taxon>
        <taxon>Spermatophyta</taxon>
        <taxon>Magnoliopsida</taxon>
        <taxon>eudicotyledons</taxon>
        <taxon>Gunneridae</taxon>
        <taxon>Pentapetalae</taxon>
        <taxon>asterids</taxon>
        <taxon>campanulids</taxon>
        <taxon>Asterales</taxon>
        <taxon>Asteraceae</taxon>
        <taxon>Carduoideae</taxon>
        <taxon>Cardueae</taxon>
        <taxon>Centaureinae</taxon>
        <taxon>Centaurea</taxon>
    </lineage>
</organism>
<dbReference type="Proteomes" id="UP001172457">
    <property type="component" value="Chromosome 2"/>
</dbReference>
<reference evidence="3" key="1">
    <citation type="submission" date="2023-03" db="EMBL/GenBank/DDBJ databases">
        <title>Chromosome-scale reference genome and RAD-based genetic map of yellow starthistle (Centaurea solstitialis) reveal putative structural variation and QTLs associated with invader traits.</title>
        <authorList>
            <person name="Reatini B."/>
            <person name="Cang F.A."/>
            <person name="Jiang Q."/>
            <person name="Mckibben M.T.W."/>
            <person name="Barker M.S."/>
            <person name="Rieseberg L.H."/>
            <person name="Dlugosch K.M."/>
        </authorList>
    </citation>
    <scope>NUCLEOTIDE SEQUENCE</scope>
    <source>
        <strain evidence="3">CAN-66</strain>
        <tissue evidence="3">Leaf</tissue>
    </source>
</reference>
<feature type="region of interest" description="Disordered" evidence="1">
    <location>
        <begin position="1"/>
        <end position="38"/>
    </location>
</feature>
<dbReference type="SUPFAM" id="SSF53098">
    <property type="entry name" value="Ribonuclease H-like"/>
    <property type="match status" value="1"/>
</dbReference>
<dbReference type="AlphaFoldDB" id="A0AA38WIJ2"/>
<proteinExistence type="predicted"/>
<dbReference type="PANTHER" id="PTHR11697:SF230">
    <property type="entry name" value="ZINC FINGER, MYM DOMAIN CONTAINING 1"/>
    <property type="match status" value="1"/>
</dbReference>
<dbReference type="Pfam" id="PF05699">
    <property type="entry name" value="Dimer_Tnp_hAT"/>
    <property type="match status" value="1"/>
</dbReference>
<dbReference type="InterPro" id="IPR008906">
    <property type="entry name" value="HATC_C_dom"/>
</dbReference>
<gene>
    <name evidence="3" type="ORF">OSB04_007392</name>
</gene>
<dbReference type="GO" id="GO:0046983">
    <property type="term" value="F:protein dimerization activity"/>
    <property type="evidence" value="ECO:0007669"/>
    <property type="project" value="InterPro"/>
</dbReference>
<dbReference type="SMART" id="SM00597">
    <property type="entry name" value="ZnF_TTF"/>
    <property type="match status" value="1"/>
</dbReference>
<dbReference type="InterPro" id="IPR025398">
    <property type="entry name" value="DUF4371"/>
</dbReference>
<comment type="caution">
    <text evidence="3">The sequence shown here is derived from an EMBL/GenBank/DDBJ whole genome shotgun (WGS) entry which is preliminary data.</text>
</comment>
<dbReference type="EMBL" id="JARYMX010000002">
    <property type="protein sequence ID" value="KAJ9562232.1"/>
    <property type="molecule type" value="Genomic_DNA"/>
</dbReference>
<evidence type="ECO:0000313" key="3">
    <source>
        <dbReference type="EMBL" id="KAJ9562232.1"/>
    </source>
</evidence>
<accession>A0AA38WIJ2</accession>